<comment type="caution">
    <text evidence="4">The sequence shown here is derived from an EMBL/GenBank/DDBJ whole genome shotgun (WGS) entry which is preliminary data.</text>
</comment>
<proteinExistence type="inferred from homology"/>
<feature type="domain" description="Amidase" evidence="3">
    <location>
        <begin position="24"/>
        <end position="242"/>
    </location>
</feature>
<organism evidence="4 5">
    <name type="scientific">Podospora pseudoanserina</name>
    <dbReference type="NCBI Taxonomy" id="2609844"/>
    <lineage>
        <taxon>Eukaryota</taxon>
        <taxon>Fungi</taxon>
        <taxon>Dikarya</taxon>
        <taxon>Ascomycota</taxon>
        <taxon>Pezizomycotina</taxon>
        <taxon>Sordariomycetes</taxon>
        <taxon>Sordariomycetidae</taxon>
        <taxon>Sordariales</taxon>
        <taxon>Podosporaceae</taxon>
        <taxon>Podospora</taxon>
    </lineage>
</organism>
<dbReference type="EMBL" id="JAFFHC010000003">
    <property type="protein sequence ID" value="KAK4677868.1"/>
    <property type="molecule type" value="Genomic_DNA"/>
</dbReference>
<evidence type="ECO:0000256" key="2">
    <source>
        <dbReference type="ARBA" id="ARBA00022801"/>
    </source>
</evidence>
<dbReference type="InterPro" id="IPR023631">
    <property type="entry name" value="Amidase_dom"/>
</dbReference>
<dbReference type="PANTHER" id="PTHR46072:SF8">
    <property type="entry name" value="AMIDASE DOMAIN-CONTAINING PROTEIN"/>
    <property type="match status" value="1"/>
</dbReference>
<protein>
    <recommendedName>
        <fullName evidence="3">Amidase domain-containing protein</fullName>
    </recommendedName>
</protein>
<reference evidence="4 5" key="1">
    <citation type="journal article" date="2023" name="bioRxiv">
        <title>High-quality genome assemblies of four members of thePodospora anserinaspecies complex.</title>
        <authorList>
            <person name="Ament-Velasquez S.L."/>
            <person name="Vogan A.A."/>
            <person name="Wallerman O."/>
            <person name="Hartmann F."/>
            <person name="Gautier V."/>
            <person name="Silar P."/>
            <person name="Giraud T."/>
            <person name="Johannesson H."/>
        </authorList>
    </citation>
    <scope>NUCLEOTIDE SEQUENCE [LARGE SCALE GENOMIC DNA]</scope>
    <source>
        <strain evidence="4 5">CBS 124.78</strain>
    </source>
</reference>
<dbReference type="RefSeq" id="XP_062801338.1">
    <property type="nucleotide sequence ID" value="XM_062940384.1"/>
</dbReference>
<accession>A0ABR0IBX1</accession>
<comment type="similarity">
    <text evidence="1">Belongs to the amidase family.</text>
</comment>
<gene>
    <name evidence="4" type="ORF">QC764_0049310</name>
</gene>
<evidence type="ECO:0000313" key="4">
    <source>
        <dbReference type="EMBL" id="KAK4677868.1"/>
    </source>
</evidence>
<dbReference type="Pfam" id="PF01425">
    <property type="entry name" value="Amidase"/>
    <property type="match status" value="1"/>
</dbReference>
<dbReference type="InterPro" id="IPR036928">
    <property type="entry name" value="AS_sf"/>
</dbReference>
<evidence type="ECO:0000256" key="1">
    <source>
        <dbReference type="ARBA" id="ARBA00009199"/>
    </source>
</evidence>
<evidence type="ECO:0000259" key="3">
    <source>
        <dbReference type="Pfam" id="PF01425"/>
    </source>
</evidence>
<keyword evidence="2" id="KW-0378">Hydrolase</keyword>
<dbReference type="PANTHER" id="PTHR46072">
    <property type="entry name" value="AMIDASE-RELATED-RELATED"/>
    <property type="match status" value="1"/>
</dbReference>
<evidence type="ECO:0000313" key="5">
    <source>
        <dbReference type="Proteomes" id="UP001323617"/>
    </source>
</evidence>
<dbReference type="Proteomes" id="UP001323617">
    <property type="component" value="Unassembled WGS sequence"/>
</dbReference>
<dbReference type="GeneID" id="87960947"/>
<dbReference type="SUPFAM" id="SSF75304">
    <property type="entry name" value="Amidase signature (AS) enzymes"/>
    <property type="match status" value="1"/>
</dbReference>
<dbReference type="Gene3D" id="3.90.1300.10">
    <property type="entry name" value="Amidase signature (AS) domain"/>
    <property type="match status" value="1"/>
</dbReference>
<keyword evidence="5" id="KW-1185">Reference proteome</keyword>
<name>A0ABR0IBX1_9PEZI</name>
<sequence length="266" mass="29017">MATDCLFTPAHHLGTFELMKCDIRTDQAVGPHPPILRGLRHVADALKAAGQKVVDWEPPLQTTAKRVHVSPLLGSLQCRNCLTADRQQSGMAKVSFLLAHGGNDIHPHLVLSGEPLIPDLQESFQLKAADCPPRASEPHFFQGLEYEAAYCDYWNSTSENNGQIVDAVIIPVALHAAVIPGKCYHTAYTEVINLMNYSAAVIPVTKADKTIDVVPKDDPKTYDRAPVGVQIVARTFKEEKVLAIAGIVTACMNVAVCCEYASSYWV</sequence>